<dbReference type="InterPro" id="IPR029479">
    <property type="entry name" value="Nitroreductase"/>
</dbReference>
<reference evidence="4" key="1">
    <citation type="journal article" date="2015" name="Proc. Natl. Acad. Sci. U.S.A.">
        <title>Networks of energetic and metabolic interactions define dynamics in microbial communities.</title>
        <authorList>
            <person name="Embree M."/>
            <person name="Liu J.K."/>
            <person name="Al-Bassam M.M."/>
            <person name="Zengler K."/>
        </authorList>
    </citation>
    <scope>NUCLEOTIDE SEQUENCE</scope>
</reference>
<comment type="caution">
    <text evidence="4">The sequence shown here is derived from an EMBL/GenBank/DDBJ whole genome shotgun (WGS) entry which is preliminary data.</text>
</comment>
<evidence type="ECO:0000256" key="1">
    <source>
        <dbReference type="ARBA" id="ARBA00007118"/>
    </source>
</evidence>
<evidence type="ECO:0000259" key="3">
    <source>
        <dbReference type="Pfam" id="PF00881"/>
    </source>
</evidence>
<dbReference type="PANTHER" id="PTHR43673:SF10">
    <property type="entry name" value="NADH DEHYDROGENASE_NAD(P)H NITROREDUCTASE XCC3605-RELATED"/>
    <property type="match status" value="1"/>
</dbReference>
<feature type="domain" description="Nitroreductase" evidence="3">
    <location>
        <begin position="68"/>
        <end position="148"/>
    </location>
</feature>
<dbReference type="Gene3D" id="3.40.109.10">
    <property type="entry name" value="NADH Oxidase"/>
    <property type="match status" value="1"/>
</dbReference>
<name>A0A0W8FAR5_9ZZZZ</name>
<dbReference type="Pfam" id="PF00881">
    <property type="entry name" value="Nitroreductase"/>
    <property type="match status" value="2"/>
</dbReference>
<dbReference type="AlphaFoldDB" id="A0A0W8FAR5"/>
<dbReference type="EMBL" id="LNQE01001440">
    <property type="protein sequence ID" value="KUG17459.1"/>
    <property type="molecule type" value="Genomic_DNA"/>
</dbReference>
<sequence length="169" mass="19360">MEALEAIKTRRSIRKFKPQDIPREIYRELLEAAMLAPSAGNEQPWQFVAIDDRRILDQIPLICPTAAMCRQSPLAILVCGDSRYERYPDFWVQDCSAAVENILLAAHALGLGAVWAGVYPMKDRIEGFRRLFALPDEITPFALIALGYPNEKPAPSKRYKEERVHYNQW</sequence>
<dbReference type="CDD" id="cd02150">
    <property type="entry name" value="nitroreductase"/>
    <property type="match status" value="1"/>
</dbReference>
<keyword evidence="2" id="KW-0560">Oxidoreductase</keyword>
<dbReference type="PANTHER" id="PTHR43673">
    <property type="entry name" value="NAD(P)H NITROREDUCTASE YDGI-RELATED"/>
    <property type="match status" value="1"/>
</dbReference>
<proteinExistence type="inferred from homology"/>
<comment type="similarity">
    <text evidence="1">Belongs to the nitroreductase family.</text>
</comment>
<dbReference type="GO" id="GO:0016491">
    <property type="term" value="F:oxidoreductase activity"/>
    <property type="evidence" value="ECO:0007669"/>
    <property type="project" value="UniProtKB-KW"/>
</dbReference>
<protein>
    <submittedName>
        <fullName evidence="4">Nitroreductase family protein</fullName>
    </submittedName>
</protein>
<dbReference type="SUPFAM" id="SSF55469">
    <property type="entry name" value="FMN-dependent nitroreductase-like"/>
    <property type="match status" value="1"/>
</dbReference>
<evidence type="ECO:0000313" key="4">
    <source>
        <dbReference type="EMBL" id="KUG17459.1"/>
    </source>
</evidence>
<accession>A0A0W8FAR5</accession>
<evidence type="ECO:0000256" key="2">
    <source>
        <dbReference type="ARBA" id="ARBA00023002"/>
    </source>
</evidence>
<organism evidence="4">
    <name type="scientific">hydrocarbon metagenome</name>
    <dbReference type="NCBI Taxonomy" id="938273"/>
    <lineage>
        <taxon>unclassified sequences</taxon>
        <taxon>metagenomes</taxon>
        <taxon>ecological metagenomes</taxon>
    </lineage>
</organism>
<feature type="domain" description="Nitroreductase" evidence="3">
    <location>
        <begin position="7"/>
        <end position="58"/>
    </location>
</feature>
<dbReference type="InterPro" id="IPR000415">
    <property type="entry name" value="Nitroreductase-like"/>
</dbReference>
<gene>
    <name evidence="4" type="ORF">ASZ90_012855</name>
</gene>